<protein>
    <submittedName>
        <fullName evidence="1">Uncharacterized protein</fullName>
    </submittedName>
</protein>
<accession>A0A4Y2SM45</accession>
<keyword evidence="2" id="KW-1185">Reference proteome</keyword>
<gene>
    <name evidence="1" type="ORF">AVEN_57186_1</name>
</gene>
<proteinExistence type="predicted"/>
<name>A0A4Y2SM45_ARAVE</name>
<evidence type="ECO:0000313" key="2">
    <source>
        <dbReference type="Proteomes" id="UP000499080"/>
    </source>
</evidence>
<organism evidence="1 2">
    <name type="scientific">Araneus ventricosus</name>
    <name type="common">Orbweaver spider</name>
    <name type="synonym">Epeira ventricosa</name>
    <dbReference type="NCBI Taxonomy" id="182803"/>
    <lineage>
        <taxon>Eukaryota</taxon>
        <taxon>Metazoa</taxon>
        <taxon>Ecdysozoa</taxon>
        <taxon>Arthropoda</taxon>
        <taxon>Chelicerata</taxon>
        <taxon>Arachnida</taxon>
        <taxon>Araneae</taxon>
        <taxon>Araneomorphae</taxon>
        <taxon>Entelegynae</taxon>
        <taxon>Araneoidea</taxon>
        <taxon>Araneidae</taxon>
        <taxon>Araneus</taxon>
    </lineage>
</organism>
<dbReference type="AlphaFoldDB" id="A0A4Y2SM45"/>
<comment type="caution">
    <text evidence="1">The sequence shown here is derived from an EMBL/GenBank/DDBJ whole genome shotgun (WGS) entry which is preliminary data.</text>
</comment>
<dbReference type="OrthoDB" id="8063525at2759"/>
<reference evidence="1 2" key="1">
    <citation type="journal article" date="2019" name="Sci. Rep.">
        <title>Orb-weaving spider Araneus ventricosus genome elucidates the spidroin gene catalogue.</title>
        <authorList>
            <person name="Kono N."/>
            <person name="Nakamura H."/>
            <person name="Ohtoshi R."/>
            <person name="Moran D.A.P."/>
            <person name="Shinohara A."/>
            <person name="Yoshida Y."/>
            <person name="Fujiwara M."/>
            <person name="Mori M."/>
            <person name="Tomita M."/>
            <person name="Arakawa K."/>
        </authorList>
    </citation>
    <scope>NUCLEOTIDE SEQUENCE [LARGE SCALE GENOMIC DNA]</scope>
</reference>
<dbReference type="Proteomes" id="UP000499080">
    <property type="component" value="Unassembled WGS sequence"/>
</dbReference>
<sequence>MNCRQFCKGGLKSFHPLLFRDYFPRTIFAEKSPKQGGEAGASLSPLVRRKKAGLSLFLPCDRQSSTFLSRLASCHLEYLTYSEGNKIYPLCPKCQQHQASPKHILTV</sequence>
<evidence type="ECO:0000313" key="1">
    <source>
        <dbReference type="EMBL" id="GBN89344.1"/>
    </source>
</evidence>
<dbReference type="EMBL" id="BGPR01022740">
    <property type="protein sequence ID" value="GBN89344.1"/>
    <property type="molecule type" value="Genomic_DNA"/>
</dbReference>